<evidence type="ECO:0000256" key="2">
    <source>
        <dbReference type="ARBA" id="ARBA00009784"/>
    </source>
</evidence>
<reference evidence="9" key="2">
    <citation type="submission" date="2021-08" db="EMBL/GenBank/DDBJ databases">
        <authorList>
            <person name="Tani A."/>
            <person name="Ola A."/>
            <person name="Ogura Y."/>
            <person name="Katsura K."/>
            <person name="Hayashi T."/>
        </authorList>
    </citation>
    <scope>NUCLEOTIDE SEQUENCE</scope>
    <source>
        <strain evidence="9">DSM 17168</strain>
    </source>
</reference>
<keyword evidence="4" id="KW-0997">Cell inner membrane</keyword>
<keyword evidence="10" id="KW-1185">Reference proteome</keyword>
<dbReference type="PANTHER" id="PTHR33508">
    <property type="entry name" value="UPF0056 MEMBRANE PROTEIN YHCE"/>
    <property type="match status" value="1"/>
</dbReference>
<dbReference type="Pfam" id="PF01914">
    <property type="entry name" value="MarC"/>
    <property type="match status" value="1"/>
</dbReference>
<keyword evidence="6 8" id="KW-1133">Transmembrane helix</keyword>
<comment type="subcellular location">
    <subcellularLocation>
        <location evidence="1">Cell inner membrane</location>
        <topology evidence="1">Multi-pass membrane protein</topology>
    </subcellularLocation>
    <subcellularLocation>
        <location evidence="8">Cell membrane</location>
        <topology evidence="8">Multi-pass membrane protein</topology>
    </subcellularLocation>
</comment>
<name>A0ABQ4S8V8_9HYPH</name>
<evidence type="ECO:0000256" key="3">
    <source>
        <dbReference type="ARBA" id="ARBA00022475"/>
    </source>
</evidence>
<evidence type="ECO:0000256" key="8">
    <source>
        <dbReference type="RuleBase" id="RU362048"/>
    </source>
</evidence>
<evidence type="ECO:0000256" key="6">
    <source>
        <dbReference type="ARBA" id="ARBA00022989"/>
    </source>
</evidence>
<reference evidence="9" key="1">
    <citation type="journal article" date="2021" name="Front. Microbiol.">
        <title>Comprehensive Comparative Genomics and Phenotyping of Methylobacterium Species.</title>
        <authorList>
            <person name="Alessa O."/>
            <person name="Ogura Y."/>
            <person name="Fujitani Y."/>
            <person name="Takami H."/>
            <person name="Hayashi T."/>
            <person name="Sahin N."/>
            <person name="Tani A."/>
        </authorList>
    </citation>
    <scope>NUCLEOTIDE SEQUENCE</scope>
    <source>
        <strain evidence="9">DSM 17168</strain>
    </source>
</reference>
<feature type="transmembrane region" description="Helical" evidence="8">
    <location>
        <begin position="58"/>
        <end position="77"/>
    </location>
</feature>
<protein>
    <recommendedName>
        <fullName evidence="8">UPF0056 membrane protein</fullName>
    </recommendedName>
</protein>
<comment type="similarity">
    <text evidence="2 8">Belongs to the UPF0056 (MarC) family.</text>
</comment>
<keyword evidence="3" id="KW-1003">Cell membrane</keyword>
<evidence type="ECO:0000313" key="9">
    <source>
        <dbReference type="EMBL" id="GJD98552.1"/>
    </source>
</evidence>
<evidence type="ECO:0000313" key="10">
    <source>
        <dbReference type="Proteomes" id="UP001055153"/>
    </source>
</evidence>
<dbReference type="PANTHER" id="PTHR33508:SF2">
    <property type="entry name" value="UPF0056 INNER MEMBRANE PROTEIN MARC"/>
    <property type="match status" value="1"/>
</dbReference>
<evidence type="ECO:0000256" key="4">
    <source>
        <dbReference type="ARBA" id="ARBA00022519"/>
    </source>
</evidence>
<dbReference type="InterPro" id="IPR002771">
    <property type="entry name" value="Multi_antbiot-R_MarC"/>
</dbReference>
<feature type="transmembrane region" description="Helical" evidence="8">
    <location>
        <begin position="164"/>
        <end position="185"/>
    </location>
</feature>
<evidence type="ECO:0000256" key="1">
    <source>
        <dbReference type="ARBA" id="ARBA00004429"/>
    </source>
</evidence>
<keyword evidence="7 8" id="KW-0472">Membrane</keyword>
<dbReference type="EMBL" id="BPQQ01000004">
    <property type="protein sequence ID" value="GJD98552.1"/>
    <property type="molecule type" value="Genomic_DNA"/>
</dbReference>
<proteinExistence type="inferred from homology"/>
<evidence type="ECO:0000256" key="5">
    <source>
        <dbReference type="ARBA" id="ARBA00022692"/>
    </source>
</evidence>
<feature type="transmembrane region" description="Helical" evidence="8">
    <location>
        <begin position="130"/>
        <end position="152"/>
    </location>
</feature>
<feature type="transmembrane region" description="Helical" evidence="8">
    <location>
        <begin position="12"/>
        <end position="37"/>
    </location>
</feature>
<keyword evidence="5 8" id="KW-0812">Transmembrane</keyword>
<dbReference type="NCBIfam" id="TIGR00427">
    <property type="entry name" value="NAAT family transporter"/>
    <property type="match status" value="1"/>
</dbReference>
<feature type="transmembrane region" description="Helical" evidence="8">
    <location>
        <begin position="83"/>
        <end position="101"/>
    </location>
</feature>
<organism evidence="9 10">
    <name type="scientific">Methylobacterium isbiliense</name>
    <dbReference type="NCBI Taxonomy" id="315478"/>
    <lineage>
        <taxon>Bacteria</taxon>
        <taxon>Pseudomonadati</taxon>
        <taxon>Pseudomonadota</taxon>
        <taxon>Alphaproteobacteria</taxon>
        <taxon>Hyphomicrobiales</taxon>
        <taxon>Methylobacteriaceae</taxon>
        <taxon>Methylobacterium</taxon>
    </lineage>
</organism>
<comment type="caution">
    <text evidence="9">The sequence shown here is derived from an EMBL/GenBank/DDBJ whole genome shotgun (WGS) entry which is preliminary data.</text>
</comment>
<dbReference type="Proteomes" id="UP001055153">
    <property type="component" value="Unassembled WGS sequence"/>
</dbReference>
<feature type="transmembrane region" description="Helical" evidence="8">
    <location>
        <begin position="206"/>
        <end position="232"/>
    </location>
</feature>
<accession>A0ABQ4S8V8</accession>
<evidence type="ECO:0000256" key="7">
    <source>
        <dbReference type="ARBA" id="ARBA00023136"/>
    </source>
</evidence>
<gene>
    <name evidence="9" type="ORF">GMJLKIPL_0463</name>
</gene>
<sequence>MRPVTPLPGLEAALQSFLLALPALFSIVNPLGGALIFAEVTGRRTHAERALLARRIGLYASVVMLVSLWAGAALLAFFGITLAALRIAGGLVVAAQAWRLLAVPEEREARKAAQAEPARGQEVAGSLDEIAFFPLTLPFTTGPGTISVAIALGAARPESGPGHWGFLAGASAAALAIALAVRVAYASADRVVERIGHARARVLGRLSAFLLLCVGTQITLTGVTDVLGPLLAARGR</sequence>